<protein>
    <submittedName>
        <fullName evidence="1">Uncharacterized protein</fullName>
    </submittedName>
</protein>
<dbReference type="GO" id="GO:0020037">
    <property type="term" value="F:heme binding"/>
    <property type="evidence" value="ECO:0007669"/>
    <property type="project" value="InterPro"/>
</dbReference>
<sequence>TPNILSQLESRSGPNQRLVAAFGINNSFTTVNNDYNKQFRSFTERLIKITDEEWYIIAGDASKVLLGKLPENDIKLPLVPIVQNLTLKLSLAVLFDVNPHSVNDISVSIVAKEINRIWLASKEPETLENWVAQGDIHQALRNILPNLNPLLDRQNPMNLILPAYETLWRVVLRCFIEVVSRDSPNKEIWRSILRNFLREPTRANLLRKEDNVSAQWIAMEALRLYPPTRRVYRHFLHRPYHAEYINVDNYELTMLAADIESSQRNEQAWGEDRTKFVPERWSELREGVLRRIFMAFGTKPFVCPAKPYFGPHIIAIIVASLSE</sequence>
<dbReference type="GO" id="GO:0004497">
    <property type="term" value="F:monooxygenase activity"/>
    <property type="evidence" value="ECO:0007669"/>
    <property type="project" value="InterPro"/>
</dbReference>
<organism evidence="1 2">
    <name type="scientific">Patellaria atrata CBS 101060</name>
    <dbReference type="NCBI Taxonomy" id="1346257"/>
    <lineage>
        <taxon>Eukaryota</taxon>
        <taxon>Fungi</taxon>
        <taxon>Dikarya</taxon>
        <taxon>Ascomycota</taxon>
        <taxon>Pezizomycotina</taxon>
        <taxon>Dothideomycetes</taxon>
        <taxon>Dothideomycetes incertae sedis</taxon>
        <taxon>Patellariales</taxon>
        <taxon>Patellariaceae</taxon>
        <taxon>Patellaria</taxon>
    </lineage>
</organism>
<dbReference type="GO" id="GO:0005506">
    <property type="term" value="F:iron ion binding"/>
    <property type="evidence" value="ECO:0007669"/>
    <property type="project" value="InterPro"/>
</dbReference>
<accession>A0A9P4SBC0</accession>
<keyword evidence="2" id="KW-1185">Reference proteome</keyword>
<dbReference type="GO" id="GO:0016705">
    <property type="term" value="F:oxidoreductase activity, acting on paired donors, with incorporation or reduction of molecular oxygen"/>
    <property type="evidence" value="ECO:0007669"/>
    <property type="project" value="InterPro"/>
</dbReference>
<dbReference type="Gene3D" id="1.10.630.10">
    <property type="entry name" value="Cytochrome P450"/>
    <property type="match status" value="1"/>
</dbReference>
<gene>
    <name evidence="1" type="ORF">M501DRAFT_914608</name>
</gene>
<reference evidence="1" key="1">
    <citation type="journal article" date="2020" name="Stud. Mycol.">
        <title>101 Dothideomycetes genomes: a test case for predicting lifestyles and emergence of pathogens.</title>
        <authorList>
            <person name="Haridas S."/>
            <person name="Albert R."/>
            <person name="Binder M."/>
            <person name="Bloem J."/>
            <person name="Labutti K."/>
            <person name="Salamov A."/>
            <person name="Andreopoulos B."/>
            <person name="Baker S."/>
            <person name="Barry K."/>
            <person name="Bills G."/>
            <person name="Bluhm B."/>
            <person name="Cannon C."/>
            <person name="Castanera R."/>
            <person name="Culley D."/>
            <person name="Daum C."/>
            <person name="Ezra D."/>
            <person name="Gonzalez J."/>
            <person name="Henrissat B."/>
            <person name="Kuo A."/>
            <person name="Liang C."/>
            <person name="Lipzen A."/>
            <person name="Lutzoni F."/>
            <person name="Magnuson J."/>
            <person name="Mondo S."/>
            <person name="Nolan M."/>
            <person name="Ohm R."/>
            <person name="Pangilinan J."/>
            <person name="Park H.-J."/>
            <person name="Ramirez L."/>
            <person name="Alfaro M."/>
            <person name="Sun H."/>
            <person name="Tritt A."/>
            <person name="Yoshinaga Y."/>
            <person name="Zwiers L.-H."/>
            <person name="Turgeon B."/>
            <person name="Goodwin S."/>
            <person name="Spatafora J."/>
            <person name="Crous P."/>
            <person name="Grigoriev I."/>
        </authorList>
    </citation>
    <scope>NUCLEOTIDE SEQUENCE</scope>
    <source>
        <strain evidence="1">CBS 101060</strain>
    </source>
</reference>
<dbReference type="AlphaFoldDB" id="A0A9P4SBC0"/>
<dbReference type="EMBL" id="MU006095">
    <property type="protein sequence ID" value="KAF2839284.1"/>
    <property type="molecule type" value="Genomic_DNA"/>
</dbReference>
<name>A0A9P4SBC0_9PEZI</name>
<dbReference type="SUPFAM" id="SSF48264">
    <property type="entry name" value="Cytochrome P450"/>
    <property type="match status" value="1"/>
</dbReference>
<dbReference type="OrthoDB" id="10029320at2759"/>
<feature type="non-terminal residue" evidence="1">
    <location>
        <position position="323"/>
    </location>
</feature>
<feature type="non-terminal residue" evidence="1">
    <location>
        <position position="1"/>
    </location>
</feature>
<proteinExistence type="predicted"/>
<dbReference type="InterPro" id="IPR036396">
    <property type="entry name" value="Cyt_P450_sf"/>
</dbReference>
<evidence type="ECO:0000313" key="2">
    <source>
        <dbReference type="Proteomes" id="UP000799429"/>
    </source>
</evidence>
<comment type="caution">
    <text evidence="1">The sequence shown here is derived from an EMBL/GenBank/DDBJ whole genome shotgun (WGS) entry which is preliminary data.</text>
</comment>
<dbReference type="Proteomes" id="UP000799429">
    <property type="component" value="Unassembled WGS sequence"/>
</dbReference>
<evidence type="ECO:0000313" key="1">
    <source>
        <dbReference type="EMBL" id="KAF2839284.1"/>
    </source>
</evidence>